<feature type="transmembrane region" description="Helical" evidence="5">
    <location>
        <begin position="108"/>
        <end position="135"/>
    </location>
</feature>
<feature type="transmembrane region" description="Helical" evidence="5">
    <location>
        <begin position="404"/>
        <end position="422"/>
    </location>
</feature>
<dbReference type="Gene3D" id="1.20.1250.20">
    <property type="entry name" value="MFS general substrate transporter like domains"/>
    <property type="match status" value="1"/>
</dbReference>
<evidence type="ECO:0000256" key="2">
    <source>
        <dbReference type="ARBA" id="ARBA00022692"/>
    </source>
</evidence>
<protein>
    <submittedName>
        <fullName evidence="6">Uncharacterized protein</fullName>
    </submittedName>
</protein>
<dbReference type="InterPro" id="IPR011701">
    <property type="entry name" value="MFS"/>
</dbReference>
<dbReference type="EMBL" id="JAXOVC010000009">
    <property type="protein sequence ID" value="KAK4497566.1"/>
    <property type="molecule type" value="Genomic_DNA"/>
</dbReference>
<comment type="subcellular location">
    <subcellularLocation>
        <location evidence="1">Membrane</location>
        <topology evidence="1">Multi-pass membrane protein</topology>
    </subcellularLocation>
</comment>
<feature type="transmembrane region" description="Helical" evidence="5">
    <location>
        <begin position="147"/>
        <end position="166"/>
    </location>
</feature>
<dbReference type="PANTHER" id="PTHR23294:SF59">
    <property type="entry name" value="UNC93-LIKE PROTEIN C922.05C"/>
    <property type="match status" value="1"/>
</dbReference>
<keyword evidence="4 5" id="KW-0472">Membrane</keyword>
<reference evidence="6 7" key="1">
    <citation type="journal article" date="2023" name="G3 (Bethesda)">
        <title>A chromosome-level genome assembly of Zasmidium syzygii isolated from banana leaves.</title>
        <authorList>
            <person name="van Westerhoven A.C."/>
            <person name="Mehrabi R."/>
            <person name="Talebi R."/>
            <person name="Steentjes M.B.F."/>
            <person name="Corcolon B."/>
            <person name="Chong P.A."/>
            <person name="Kema G.H.J."/>
            <person name="Seidl M.F."/>
        </authorList>
    </citation>
    <scope>NUCLEOTIDE SEQUENCE [LARGE SCALE GENOMIC DNA]</scope>
    <source>
        <strain evidence="6 7">P124</strain>
    </source>
</reference>
<evidence type="ECO:0000256" key="4">
    <source>
        <dbReference type="ARBA" id="ARBA00023136"/>
    </source>
</evidence>
<dbReference type="Pfam" id="PF07690">
    <property type="entry name" value="MFS_1"/>
    <property type="match status" value="1"/>
</dbReference>
<dbReference type="InterPro" id="IPR036259">
    <property type="entry name" value="MFS_trans_sf"/>
</dbReference>
<feature type="transmembrane region" description="Helical" evidence="5">
    <location>
        <begin position="341"/>
        <end position="360"/>
    </location>
</feature>
<feature type="transmembrane region" description="Helical" evidence="5">
    <location>
        <begin position="51"/>
        <end position="75"/>
    </location>
</feature>
<feature type="transmembrane region" description="Helical" evidence="5">
    <location>
        <begin position="18"/>
        <end position="39"/>
    </location>
</feature>
<comment type="caution">
    <text evidence="6">The sequence shown here is derived from an EMBL/GenBank/DDBJ whole genome shotgun (WGS) entry which is preliminary data.</text>
</comment>
<evidence type="ECO:0000313" key="7">
    <source>
        <dbReference type="Proteomes" id="UP001305779"/>
    </source>
</evidence>
<keyword evidence="7" id="KW-1185">Reference proteome</keyword>
<organism evidence="6 7">
    <name type="scientific">Zasmidium cellare</name>
    <name type="common">Wine cellar mold</name>
    <name type="synonym">Racodium cellare</name>
    <dbReference type="NCBI Taxonomy" id="395010"/>
    <lineage>
        <taxon>Eukaryota</taxon>
        <taxon>Fungi</taxon>
        <taxon>Dikarya</taxon>
        <taxon>Ascomycota</taxon>
        <taxon>Pezizomycotina</taxon>
        <taxon>Dothideomycetes</taxon>
        <taxon>Dothideomycetidae</taxon>
        <taxon>Mycosphaerellales</taxon>
        <taxon>Mycosphaerellaceae</taxon>
        <taxon>Zasmidium</taxon>
    </lineage>
</organism>
<dbReference type="PANTHER" id="PTHR23294">
    <property type="entry name" value="ET TRANSLATION PRODUCT-RELATED"/>
    <property type="match status" value="1"/>
</dbReference>
<evidence type="ECO:0000313" key="6">
    <source>
        <dbReference type="EMBL" id="KAK4497566.1"/>
    </source>
</evidence>
<evidence type="ECO:0000256" key="1">
    <source>
        <dbReference type="ARBA" id="ARBA00004141"/>
    </source>
</evidence>
<gene>
    <name evidence="6" type="ORF">PRZ48_012017</name>
</gene>
<feature type="transmembrane region" description="Helical" evidence="5">
    <location>
        <begin position="178"/>
        <end position="198"/>
    </location>
</feature>
<accession>A0ABR0E802</accession>
<sequence length="451" mass="49070">MASNNQSSPIPLLHFRSVFTQVLLISATAFCTIGSFNALQGLGGAGQETPYVANAATAINFGLLGVVCILAGPVINLLGVRWSLFIGTCGDPIFGAAVYYNTRYGTQWFLVFAAIIRGACSGLFWAAEGSVIIAYPRDQHRGKSITLWVFAKELGSVVSSAINLGLSVRDDKPGHVGYAVYYATIAIMCCGIPLALLLSPSHKVRHRDGTRLDINNSGTYGLEYRRLGQILRKKEVLLLLPYAWFAYFYYSFSHTFVAKHFTVRARALTSLLTSLASILGSFIIAMFSDTRLSSKAPLSLLTTLVLTLCGGGWIYCGYVAITSNPKQKLDWVDPGYAKEAMGVVIVFMVMQSAQTYLYWTAARLSSSVRDRFHMAGVIRGVESLGQCVAYGVNTSSTKPALNVGLNLGFYVLGATSLMALLWRESEYSKDETVGHGPDAWECVDDLQQPKS</sequence>
<name>A0ABR0E802_ZASCE</name>
<keyword evidence="3 5" id="KW-1133">Transmembrane helix</keyword>
<feature type="transmembrane region" description="Helical" evidence="5">
    <location>
        <begin position="300"/>
        <end position="321"/>
    </location>
</feature>
<evidence type="ECO:0000256" key="3">
    <source>
        <dbReference type="ARBA" id="ARBA00022989"/>
    </source>
</evidence>
<dbReference type="InterPro" id="IPR051617">
    <property type="entry name" value="UNC-93-like_regulator"/>
</dbReference>
<feature type="transmembrane region" description="Helical" evidence="5">
    <location>
        <begin position="267"/>
        <end position="288"/>
    </location>
</feature>
<proteinExistence type="predicted"/>
<dbReference type="Proteomes" id="UP001305779">
    <property type="component" value="Unassembled WGS sequence"/>
</dbReference>
<feature type="transmembrane region" description="Helical" evidence="5">
    <location>
        <begin position="236"/>
        <end position="252"/>
    </location>
</feature>
<evidence type="ECO:0000256" key="5">
    <source>
        <dbReference type="SAM" id="Phobius"/>
    </source>
</evidence>
<keyword evidence="2 5" id="KW-0812">Transmembrane</keyword>
<dbReference type="SUPFAM" id="SSF103473">
    <property type="entry name" value="MFS general substrate transporter"/>
    <property type="match status" value="1"/>
</dbReference>